<dbReference type="STRING" id="517719.SAMN05421762_1069"/>
<keyword evidence="1" id="KW-0472">Membrane</keyword>
<evidence type="ECO:0000313" key="2">
    <source>
        <dbReference type="EMBL" id="SFC48339.1"/>
    </source>
</evidence>
<protein>
    <submittedName>
        <fullName evidence="2">Uncharacterized protein</fullName>
    </submittedName>
</protein>
<dbReference type="AlphaFoldDB" id="A0A1I1JI95"/>
<feature type="transmembrane region" description="Helical" evidence="1">
    <location>
        <begin position="12"/>
        <end position="29"/>
    </location>
</feature>
<accession>A0A1I1JI95</accession>
<keyword evidence="1" id="KW-0812">Transmembrane</keyword>
<gene>
    <name evidence="2" type="ORF">SAMN05421762_1069</name>
</gene>
<dbReference type="Proteomes" id="UP000231644">
    <property type="component" value="Unassembled WGS sequence"/>
</dbReference>
<reference evidence="2 3" key="1">
    <citation type="submission" date="2016-10" db="EMBL/GenBank/DDBJ databases">
        <authorList>
            <person name="de Groot N.N."/>
        </authorList>
    </citation>
    <scope>NUCLEOTIDE SEQUENCE [LARGE SCALE GENOMIC DNA]</scope>
    <source>
        <strain evidence="2 3">DSM 29619</strain>
    </source>
</reference>
<dbReference type="EMBL" id="FOLX01000001">
    <property type="protein sequence ID" value="SFC48339.1"/>
    <property type="molecule type" value="Genomic_DNA"/>
</dbReference>
<dbReference type="OrthoDB" id="7866398at2"/>
<keyword evidence="3" id="KW-1185">Reference proteome</keyword>
<evidence type="ECO:0000313" key="3">
    <source>
        <dbReference type="Proteomes" id="UP000231644"/>
    </source>
</evidence>
<sequence length="64" mass="6760">MPGLASDVILKIVTLFLVAMGVLAMFGKLKLPKPGQFRKASGRKCPHCGRYKIGKGACPCGGNK</sequence>
<name>A0A1I1JI95_9RHOB</name>
<proteinExistence type="predicted"/>
<evidence type="ECO:0000256" key="1">
    <source>
        <dbReference type="SAM" id="Phobius"/>
    </source>
</evidence>
<keyword evidence="1" id="KW-1133">Transmembrane helix</keyword>
<organism evidence="2 3">
    <name type="scientific">Pseudooceanicola nitratireducens</name>
    <dbReference type="NCBI Taxonomy" id="517719"/>
    <lineage>
        <taxon>Bacteria</taxon>
        <taxon>Pseudomonadati</taxon>
        <taxon>Pseudomonadota</taxon>
        <taxon>Alphaproteobacteria</taxon>
        <taxon>Rhodobacterales</taxon>
        <taxon>Paracoccaceae</taxon>
        <taxon>Pseudooceanicola</taxon>
    </lineage>
</organism>